<keyword evidence="11" id="KW-1185">Reference proteome</keyword>
<dbReference type="GO" id="GO:0005634">
    <property type="term" value="C:nucleus"/>
    <property type="evidence" value="ECO:0007669"/>
    <property type="project" value="UniProtKB-SubCell"/>
</dbReference>
<dbReference type="EnsemblMetazoa" id="XM_038196917.1">
    <property type="protein sequence ID" value="XP_038052845.1"/>
    <property type="gene ID" value="LOC119725505"/>
</dbReference>
<dbReference type="GeneID" id="119725505"/>
<dbReference type="InterPro" id="IPR009057">
    <property type="entry name" value="Homeodomain-like_sf"/>
</dbReference>
<dbReference type="InterPro" id="IPR050560">
    <property type="entry name" value="MYB_TF"/>
</dbReference>
<dbReference type="InterPro" id="IPR017930">
    <property type="entry name" value="Myb_dom"/>
</dbReference>
<dbReference type="Pfam" id="PF09316">
    <property type="entry name" value="Cmyb_C"/>
    <property type="match status" value="1"/>
</dbReference>
<dbReference type="FunFam" id="1.10.10.60:FF:000010">
    <property type="entry name" value="Transcriptional activator Myb isoform A"/>
    <property type="match status" value="1"/>
</dbReference>
<proteinExistence type="predicted"/>
<dbReference type="SMART" id="SM00717">
    <property type="entry name" value="SANT"/>
    <property type="match status" value="3"/>
</dbReference>
<evidence type="ECO:0000256" key="4">
    <source>
        <dbReference type="ARBA" id="ARBA00023125"/>
    </source>
</evidence>
<dbReference type="FunFam" id="1.10.10.60:FF:000016">
    <property type="entry name" value="Transcriptional activator Myb isoform A"/>
    <property type="match status" value="1"/>
</dbReference>
<dbReference type="Pfam" id="PF00249">
    <property type="entry name" value="Myb_DNA-binding"/>
    <property type="match status" value="1"/>
</dbReference>
<dbReference type="Gene3D" id="1.10.10.60">
    <property type="entry name" value="Homeodomain-like"/>
    <property type="match status" value="3"/>
</dbReference>
<keyword evidence="2" id="KW-0677">Repeat</keyword>
<dbReference type="PROSITE" id="PS50090">
    <property type="entry name" value="MYB_LIKE"/>
    <property type="match status" value="3"/>
</dbReference>
<reference evidence="10" key="1">
    <citation type="submission" date="2022-11" db="UniProtKB">
        <authorList>
            <consortium name="EnsemblMetazoa"/>
        </authorList>
    </citation>
    <scope>IDENTIFICATION</scope>
</reference>
<dbReference type="RefSeq" id="XP_038052845.1">
    <property type="nucleotide sequence ID" value="XM_038196917.1"/>
</dbReference>
<dbReference type="SUPFAM" id="SSF46689">
    <property type="entry name" value="Homeodomain-like"/>
    <property type="match status" value="2"/>
</dbReference>
<dbReference type="OrthoDB" id="2143914at2759"/>
<evidence type="ECO:0000256" key="5">
    <source>
        <dbReference type="ARBA" id="ARBA00023163"/>
    </source>
</evidence>
<comment type="subcellular location">
    <subcellularLocation>
        <location evidence="1">Nucleus</location>
    </subcellularLocation>
</comment>
<evidence type="ECO:0000256" key="7">
    <source>
        <dbReference type="SAM" id="MobiDB-lite"/>
    </source>
</evidence>
<feature type="region of interest" description="Disordered" evidence="7">
    <location>
        <begin position="1"/>
        <end position="33"/>
    </location>
</feature>
<evidence type="ECO:0000259" key="8">
    <source>
        <dbReference type="PROSITE" id="PS50090"/>
    </source>
</evidence>
<evidence type="ECO:0000256" key="6">
    <source>
        <dbReference type="ARBA" id="ARBA00023242"/>
    </source>
</evidence>
<accession>A0A913ZP08</accession>
<evidence type="ECO:0000256" key="2">
    <source>
        <dbReference type="ARBA" id="ARBA00022737"/>
    </source>
</evidence>
<keyword evidence="3" id="KW-0805">Transcription regulation</keyword>
<feature type="domain" description="Myb-like" evidence="8">
    <location>
        <begin position="35"/>
        <end position="86"/>
    </location>
</feature>
<sequence length="662" mass="74880">MYSGKCYSSYDSDSSDNDVTTDQDYDSSSASDPNKKYINRARWTKDEDDTLRRLVENYGSEDWKHIASFFPDRSEMQCYHRWQKALNPELVKGPWTKEEDDRVTQLVRQYGPKRWSLISKFLTGRTGKQCRERWHNHLNPDIKKSAWTQDEDRIIYDAHKRLGNRWAEIAKQLPGRTDNAIKNHWNSTMKRKVETQNPYTPIKQIPLNNQITYIYPDSVSTAMEEQRSLQNVPKARAPGQGLVRTLHQTHGNSLANQQQPSVKQWASPDHRSADYGTEASPMFWIVRDDEVLSPMRAMSDFTDPAQLLDLDMSVHDFNDFEMMLSNQENESPAGVGRGMSHKGTTGYHFDSQAISELSKGSYGGLIPITSPITSKFSTPPTILRKSRPRLRSRRILDGSIATTPKGTPIKSLPFSPSQFLNLDKPNQSSVSQQVMTSTPVIKSHHATPKMFTTGTPVNRYFRTPNNAKGSLLESTPRTPTPLKDALEALEKRSGTNRFMPCTPGQLQDITEIIKQDFGSESTLKRVSVRVSLSESPAKRVRKSLTNQLAFETELSSSHFADDEQSHSLLSDSLLMSPPMRSVAGATGSFNSAFLMPMSPVQTADSLANRESRHGTHETPFKPPTMLDRAWEKVACGKSDDQIFMTEQARKVLRSCRPRSLKL</sequence>
<feature type="domain" description="HTH myb-type" evidence="9">
    <location>
        <begin position="143"/>
        <end position="193"/>
    </location>
</feature>
<evidence type="ECO:0000313" key="10">
    <source>
        <dbReference type="EnsemblMetazoa" id="XP_038052845.1"/>
    </source>
</evidence>
<dbReference type="GO" id="GO:0000978">
    <property type="term" value="F:RNA polymerase II cis-regulatory region sequence-specific DNA binding"/>
    <property type="evidence" value="ECO:0007669"/>
    <property type="project" value="TreeGrafter"/>
</dbReference>
<keyword evidence="5" id="KW-0804">Transcription</keyword>
<dbReference type="InterPro" id="IPR015395">
    <property type="entry name" value="C-myb_C"/>
</dbReference>
<evidence type="ECO:0000313" key="11">
    <source>
        <dbReference type="Proteomes" id="UP000887568"/>
    </source>
</evidence>
<protein>
    <submittedName>
        <fullName evidence="10">Uncharacterized protein</fullName>
    </submittedName>
</protein>
<keyword evidence="4" id="KW-0238">DNA-binding</keyword>
<dbReference type="InterPro" id="IPR001005">
    <property type="entry name" value="SANT/Myb"/>
</dbReference>
<dbReference type="PANTHER" id="PTHR45614">
    <property type="entry name" value="MYB PROTEIN-RELATED"/>
    <property type="match status" value="1"/>
</dbReference>
<dbReference type="GO" id="GO:0000981">
    <property type="term" value="F:DNA-binding transcription factor activity, RNA polymerase II-specific"/>
    <property type="evidence" value="ECO:0007669"/>
    <property type="project" value="TreeGrafter"/>
</dbReference>
<feature type="domain" description="HTH myb-type" evidence="9">
    <location>
        <begin position="35"/>
        <end position="86"/>
    </location>
</feature>
<dbReference type="Proteomes" id="UP000887568">
    <property type="component" value="Unplaced"/>
</dbReference>
<feature type="compositionally biased region" description="Acidic residues" evidence="7">
    <location>
        <begin position="13"/>
        <end position="25"/>
    </location>
</feature>
<feature type="domain" description="Myb-like" evidence="8">
    <location>
        <begin position="139"/>
        <end position="189"/>
    </location>
</feature>
<feature type="domain" description="HTH myb-type" evidence="9">
    <location>
        <begin position="87"/>
        <end position="142"/>
    </location>
</feature>
<name>A0A913ZP08_PATMI</name>
<evidence type="ECO:0000256" key="3">
    <source>
        <dbReference type="ARBA" id="ARBA00023015"/>
    </source>
</evidence>
<dbReference type="OMA" id="QMGGFPF"/>
<dbReference type="CDD" id="cd00167">
    <property type="entry name" value="SANT"/>
    <property type="match status" value="3"/>
</dbReference>
<evidence type="ECO:0000256" key="1">
    <source>
        <dbReference type="ARBA" id="ARBA00004123"/>
    </source>
</evidence>
<dbReference type="PROSITE" id="PS51294">
    <property type="entry name" value="HTH_MYB"/>
    <property type="match status" value="3"/>
</dbReference>
<dbReference type="Pfam" id="PF13921">
    <property type="entry name" value="Myb_DNA-bind_6"/>
    <property type="match status" value="1"/>
</dbReference>
<dbReference type="PANTHER" id="PTHR45614:SF25">
    <property type="entry name" value="MYB PROTEIN"/>
    <property type="match status" value="1"/>
</dbReference>
<dbReference type="AlphaFoldDB" id="A0A913ZP08"/>
<feature type="domain" description="Myb-like" evidence="8">
    <location>
        <begin position="87"/>
        <end position="138"/>
    </location>
</feature>
<keyword evidence="6" id="KW-0539">Nucleus</keyword>
<organism evidence="10 11">
    <name type="scientific">Patiria miniata</name>
    <name type="common">Bat star</name>
    <name type="synonym">Asterina miniata</name>
    <dbReference type="NCBI Taxonomy" id="46514"/>
    <lineage>
        <taxon>Eukaryota</taxon>
        <taxon>Metazoa</taxon>
        <taxon>Echinodermata</taxon>
        <taxon>Eleutherozoa</taxon>
        <taxon>Asterozoa</taxon>
        <taxon>Asteroidea</taxon>
        <taxon>Valvatacea</taxon>
        <taxon>Valvatida</taxon>
        <taxon>Asterinidae</taxon>
        <taxon>Patiria</taxon>
    </lineage>
</organism>
<evidence type="ECO:0000259" key="9">
    <source>
        <dbReference type="PROSITE" id="PS51294"/>
    </source>
</evidence>